<keyword evidence="1" id="KW-0175">Coiled coil</keyword>
<evidence type="ECO:0000256" key="1">
    <source>
        <dbReference type="SAM" id="Coils"/>
    </source>
</evidence>
<proteinExistence type="predicted"/>
<comment type="caution">
    <text evidence="3">The sequence shown here is derived from an EMBL/GenBank/DDBJ whole genome shotgun (WGS) entry which is preliminary data.</text>
</comment>
<reference evidence="4" key="1">
    <citation type="journal article" date="2019" name="Int. J. Syst. Evol. Microbiol.">
        <title>The Global Catalogue of Microorganisms (GCM) 10K type strain sequencing project: providing services to taxonomists for standard genome sequencing and annotation.</title>
        <authorList>
            <consortium name="The Broad Institute Genomics Platform"/>
            <consortium name="The Broad Institute Genome Sequencing Center for Infectious Disease"/>
            <person name="Wu L."/>
            <person name="Ma J."/>
        </authorList>
    </citation>
    <scope>NUCLEOTIDE SEQUENCE [LARGE SCALE GENOMIC DNA]</scope>
    <source>
        <strain evidence="4">JCM 16898</strain>
    </source>
</reference>
<keyword evidence="4" id="KW-1185">Reference proteome</keyword>
<dbReference type="EMBL" id="BAAAZN010000003">
    <property type="protein sequence ID" value="GAA3537297.1"/>
    <property type="molecule type" value="Genomic_DNA"/>
</dbReference>
<evidence type="ECO:0000313" key="3">
    <source>
        <dbReference type="EMBL" id="GAA3537297.1"/>
    </source>
</evidence>
<evidence type="ECO:0000313" key="4">
    <source>
        <dbReference type="Proteomes" id="UP001500689"/>
    </source>
</evidence>
<feature type="region of interest" description="Disordered" evidence="2">
    <location>
        <begin position="416"/>
        <end position="441"/>
    </location>
</feature>
<dbReference type="Proteomes" id="UP001500689">
    <property type="component" value="Unassembled WGS sequence"/>
</dbReference>
<evidence type="ECO:0000256" key="2">
    <source>
        <dbReference type="SAM" id="MobiDB-lite"/>
    </source>
</evidence>
<feature type="coiled-coil region" evidence="1">
    <location>
        <begin position="308"/>
        <end position="346"/>
    </location>
</feature>
<gene>
    <name evidence="3" type="ORF">GCM10022222_21230</name>
</gene>
<protein>
    <submittedName>
        <fullName evidence="3">Uncharacterized protein</fullName>
    </submittedName>
</protein>
<accession>A0ABP6VQ69</accession>
<name>A0ABP6VQ69_9PSEU</name>
<organism evidence="3 4">
    <name type="scientific">Amycolatopsis ultiminotia</name>
    <dbReference type="NCBI Taxonomy" id="543629"/>
    <lineage>
        <taxon>Bacteria</taxon>
        <taxon>Bacillati</taxon>
        <taxon>Actinomycetota</taxon>
        <taxon>Actinomycetes</taxon>
        <taxon>Pseudonocardiales</taxon>
        <taxon>Pseudonocardiaceae</taxon>
        <taxon>Amycolatopsis</taxon>
    </lineage>
</organism>
<feature type="compositionally biased region" description="Basic and acidic residues" evidence="2">
    <location>
        <begin position="421"/>
        <end position="441"/>
    </location>
</feature>
<sequence>MGIVDRFRRRAQRRRVEEQFVDGVRQLADTAIGRVLELRDQGRPDRVALAEVEHLMGRDARDIAASFVASLNAGAGVELARGRAIDSRKALGLGHLVSQVEPEPGSWIARNLPSGAATAADAAALRDYHTVGDALREFDRQLERFGLDLDNVHYAVRSQFTRAREEALGGCTEARERDLAEQAFGMYERLVSDGDDPDTARGKTAAYLATVHTPGTRVEPDGHVREAQPGEPITVPESDALLDEQVDEAPAAGVGEADVNDAGWRWNPPPAPEVPERAPEPGSWIARNLGAAPQQFDRRADEDDDDGLAQHEAELRAEREANAAWSAQLDIEVAQHEAELRAEREANAAWVAQLDIEQVREVVQQAEEIDRHLAGCNLDVGQCATCSAQEHDDGSLRDLAAAARTRLVGMNTGRVDTLGAEDTHQQTDDHRGERDTGHGTDDVLDRIDEVLADEPDPPPLRATVEDCGRAVAQAEQAVQQAEVEQEDSCRAERCARWNSDDRVCAATDVTSDEWGSR</sequence>